<feature type="transmembrane region" description="Helical" evidence="1">
    <location>
        <begin position="27"/>
        <end position="53"/>
    </location>
</feature>
<dbReference type="EMBL" id="VSSQ01008614">
    <property type="protein sequence ID" value="MPM39363.1"/>
    <property type="molecule type" value="Genomic_DNA"/>
</dbReference>
<name>A0A644ZKZ7_9ZZZZ</name>
<evidence type="ECO:0000313" key="2">
    <source>
        <dbReference type="EMBL" id="MPM39363.1"/>
    </source>
</evidence>
<sequence>MPVWRSALIFLALAFVPLYFMKNLTGAIIACCFVGLGFAGAITTMDLIGVRIMDEDTKKYNLRREGTYSSAMGFMNRLSGLFTSLAFLLVGSLYGFVSGDEPGPVPGEAGRFLIAIFPFVVMALSAVCARFLRFPEDGKQAPDKAELPAEQANEK</sequence>
<reference evidence="2" key="1">
    <citation type="submission" date="2019-08" db="EMBL/GenBank/DDBJ databases">
        <authorList>
            <person name="Kucharzyk K."/>
            <person name="Murdoch R.W."/>
            <person name="Higgins S."/>
            <person name="Loffler F."/>
        </authorList>
    </citation>
    <scope>NUCLEOTIDE SEQUENCE</scope>
</reference>
<keyword evidence="1" id="KW-0472">Membrane</keyword>
<comment type="caution">
    <text evidence="2">The sequence shown here is derived from an EMBL/GenBank/DDBJ whole genome shotgun (WGS) entry which is preliminary data.</text>
</comment>
<keyword evidence="1" id="KW-0812">Transmembrane</keyword>
<proteinExistence type="predicted"/>
<dbReference type="Gene3D" id="1.20.1250.20">
    <property type="entry name" value="MFS general substrate transporter like domains"/>
    <property type="match status" value="1"/>
</dbReference>
<feature type="transmembrane region" description="Helical" evidence="1">
    <location>
        <begin position="5"/>
        <end position="21"/>
    </location>
</feature>
<dbReference type="SUPFAM" id="SSF103473">
    <property type="entry name" value="MFS general substrate transporter"/>
    <property type="match status" value="1"/>
</dbReference>
<feature type="transmembrane region" description="Helical" evidence="1">
    <location>
        <begin position="109"/>
        <end position="132"/>
    </location>
</feature>
<feature type="transmembrane region" description="Helical" evidence="1">
    <location>
        <begin position="74"/>
        <end position="97"/>
    </location>
</feature>
<gene>
    <name evidence="2" type="ORF">SDC9_85996</name>
</gene>
<dbReference type="AlphaFoldDB" id="A0A644ZKZ7"/>
<dbReference type="InterPro" id="IPR036259">
    <property type="entry name" value="MFS_trans_sf"/>
</dbReference>
<protein>
    <submittedName>
        <fullName evidence="2">Uncharacterized protein</fullName>
    </submittedName>
</protein>
<evidence type="ECO:0000256" key="1">
    <source>
        <dbReference type="SAM" id="Phobius"/>
    </source>
</evidence>
<accession>A0A644ZKZ7</accession>
<keyword evidence="1" id="KW-1133">Transmembrane helix</keyword>
<organism evidence="2">
    <name type="scientific">bioreactor metagenome</name>
    <dbReference type="NCBI Taxonomy" id="1076179"/>
    <lineage>
        <taxon>unclassified sequences</taxon>
        <taxon>metagenomes</taxon>
        <taxon>ecological metagenomes</taxon>
    </lineage>
</organism>